<comment type="caution">
    <text evidence="6">The sequence shown here is derived from an EMBL/GenBank/DDBJ whole genome shotgun (WGS) entry which is preliminary data.</text>
</comment>
<dbReference type="RefSeq" id="WP_018710516.1">
    <property type="nucleotide sequence ID" value="NZ_CALULB010000012.1"/>
</dbReference>
<feature type="compositionally biased region" description="Acidic residues" evidence="5">
    <location>
        <begin position="30"/>
        <end position="50"/>
    </location>
</feature>
<dbReference type="Gene3D" id="2.30.22.10">
    <property type="entry name" value="Head domain of nucleotide exchange factor GrpE"/>
    <property type="match status" value="1"/>
</dbReference>
<dbReference type="SUPFAM" id="SSF58014">
    <property type="entry name" value="Coiled-coil domain of nucleotide exchange factor GrpE"/>
    <property type="match status" value="1"/>
</dbReference>
<comment type="similarity">
    <text evidence="1 3 4">Belongs to the GrpE family.</text>
</comment>
<dbReference type="InterPro" id="IPR000740">
    <property type="entry name" value="GrpE"/>
</dbReference>
<dbReference type="GO" id="GO:0051082">
    <property type="term" value="F:unfolded protein binding"/>
    <property type="evidence" value="ECO:0007669"/>
    <property type="project" value="TreeGrafter"/>
</dbReference>
<dbReference type="GO" id="GO:0042803">
    <property type="term" value="F:protein homodimerization activity"/>
    <property type="evidence" value="ECO:0007669"/>
    <property type="project" value="InterPro"/>
</dbReference>
<dbReference type="GO" id="GO:0006457">
    <property type="term" value="P:protein folding"/>
    <property type="evidence" value="ECO:0007669"/>
    <property type="project" value="InterPro"/>
</dbReference>
<dbReference type="GO" id="GO:0051087">
    <property type="term" value="F:protein-folding chaperone binding"/>
    <property type="evidence" value="ECO:0007669"/>
    <property type="project" value="InterPro"/>
</dbReference>
<dbReference type="PRINTS" id="PR00773">
    <property type="entry name" value="GRPEPROTEIN"/>
</dbReference>
<dbReference type="GO" id="GO:0005737">
    <property type="term" value="C:cytoplasm"/>
    <property type="evidence" value="ECO:0007669"/>
    <property type="project" value="UniProtKB-SubCell"/>
</dbReference>
<protein>
    <recommendedName>
        <fullName evidence="3">Protein GrpE</fullName>
    </recommendedName>
    <alternativeName>
        <fullName evidence="3">HSP-70 cofactor</fullName>
    </alternativeName>
</protein>
<evidence type="ECO:0000313" key="6">
    <source>
        <dbReference type="EMBL" id="MCR8873502.1"/>
    </source>
</evidence>
<feature type="compositionally biased region" description="Polar residues" evidence="5">
    <location>
        <begin position="19"/>
        <end position="29"/>
    </location>
</feature>
<dbReference type="PANTHER" id="PTHR21237">
    <property type="entry name" value="GRPE PROTEIN"/>
    <property type="match status" value="1"/>
</dbReference>
<evidence type="ECO:0000256" key="1">
    <source>
        <dbReference type="ARBA" id="ARBA00009054"/>
    </source>
</evidence>
<sequence length="208" mass="23630">MSTKENKQAQEDILKEQSEQTVDNTQTGTSEEEAVQASEAEEQIESEEAQELTAEEKLEKELETVKKLVEEQKDKYLRLSAEFDNYRKRTLKEKAELIKNGGEKAITSILPILDDLERALQNMQKAEDVKAIYDGVDLIYQKFLKELSHEGLKKMEPIGEAFDTDYHEAIALVPSPSEEQKGKVLDCVQTGYTLNDKVIRHAKVVVAQ</sequence>
<dbReference type="EMBL" id="JANRHJ010000005">
    <property type="protein sequence ID" value="MCR8873502.1"/>
    <property type="molecule type" value="Genomic_DNA"/>
</dbReference>
<proteinExistence type="inferred from homology"/>
<comment type="function">
    <text evidence="3">Participates actively in the response to hyperosmotic and heat shock by preventing the aggregation of stress-denatured proteins, in association with DnaK and GrpE. It is the nucleotide exchange factor for DnaK and may function as a thermosensor. Unfolded proteins bind initially to DnaJ; upon interaction with the DnaJ-bound protein, DnaK hydrolyzes its bound ATP, resulting in the formation of a stable complex. GrpE releases ADP from DnaK; ATP binding to DnaK triggers the release of the substrate protein, thus completing the reaction cycle. Several rounds of ATP-dependent interactions between DnaJ, DnaK and GrpE are required for fully efficient folding.</text>
</comment>
<dbReference type="SUPFAM" id="SSF51064">
    <property type="entry name" value="Head domain of nucleotide exchange factor GrpE"/>
    <property type="match status" value="1"/>
</dbReference>
<comment type="subcellular location">
    <subcellularLocation>
        <location evidence="3">Cytoplasm</location>
    </subcellularLocation>
</comment>
<keyword evidence="3" id="KW-0346">Stress response</keyword>
<organism evidence="6 7">
    <name type="scientific">Phocaeicola barnesiae</name>
    <dbReference type="NCBI Taxonomy" id="376804"/>
    <lineage>
        <taxon>Bacteria</taxon>
        <taxon>Pseudomonadati</taxon>
        <taxon>Bacteroidota</taxon>
        <taxon>Bacteroidia</taxon>
        <taxon>Bacteroidales</taxon>
        <taxon>Bacteroidaceae</taxon>
        <taxon>Phocaeicola</taxon>
    </lineage>
</organism>
<reference evidence="6 7" key="1">
    <citation type="submission" date="2022-08" db="EMBL/GenBank/DDBJ databases">
        <authorList>
            <person name="Zeman M."/>
            <person name="Kubasova T."/>
        </authorList>
    </citation>
    <scope>NUCLEOTIDE SEQUENCE [LARGE SCALE GENOMIC DNA]</scope>
    <source>
        <strain evidence="6 7">ET62</strain>
    </source>
</reference>
<dbReference type="GO" id="GO:0000774">
    <property type="term" value="F:adenyl-nucleotide exchange factor activity"/>
    <property type="evidence" value="ECO:0007669"/>
    <property type="project" value="InterPro"/>
</dbReference>
<feature type="region of interest" description="Disordered" evidence="5">
    <location>
        <begin position="1"/>
        <end position="57"/>
    </location>
</feature>
<dbReference type="Gene3D" id="3.90.20.20">
    <property type="match status" value="1"/>
</dbReference>
<keyword evidence="2 3" id="KW-0143">Chaperone</keyword>
<dbReference type="CDD" id="cd00446">
    <property type="entry name" value="GrpE"/>
    <property type="match status" value="1"/>
</dbReference>
<evidence type="ECO:0000256" key="3">
    <source>
        <dbReference type="HAMAP-Rule" id="MF_01151"/>
    </source>
</evidence>
<evidence type="ECO:0000256" key="4">
    <source>
        <dbReference type="RuleBase" id="RU004478"/>
    </source>
</evidence>
<feature type="compositionally biased region" description="Basic and acidic residues" evidence="5">
    <location>
        <begin position="1"/>
        <end position="18"/>
    </location>
</feature>
<accession>A0AAW5N5Y4</accession>
<name>A0AAW5N5Y4_9BACT</name>
<dbReference type="Pfam" id="PF01025">
    <property type="entry name" value="GrpE"/>
    <property type="match status" value="1"/>
</dbReference>
<dbReference type="AlphaFoldDB" id="A0AAW5N5Y4"/>
<keyword evidence="3" id="KW-0963">Cytoplasm</keyword>
<dbReference type="InterPro" id="IPR009012">
    <property type="entry name" value="GrpE_head"/>
</dbReference>
<dbReference type="Proteomes" id="UP001204579">
    <property type="component" value="Unassembled WGS sequence"/>
</dbReference>
<evidence type="ECO:0000256" key="2">
    <source>
        <dbReference type="ARBA" id="ARBA00023186"/>
    </source>
</evidence>
<dbReference type="InterPro" id="IPR013805">
    <property type="entry name" value="GrpE_CC"/>
</dbReference>
<comment type="subunit">
    <text evidence="3">Homodimer.</text>
</comment>
<evidence type="ECO:0000313" key="7">
    <source>
        <dbReference type="Proteomes" id="UP001204579"/>
    </source>
</evidence>
<keyword evidence="7" id="KW-1185">Reference proteome</keyword>
<dbReference type="GeneID" id="82443003"/>
<dbReference type="PANTHER" id="PTHR21237:SF23">
    <property type="entry name" value="GRPE PROTEIN HOMOLOG, MITOCHONDRIAL"/>
    <property type="match status" value="1"/>
</dbReference>
<dbReference type="HAMAP" id="MF_01151">
    <property type="entry name" value="GrpE"/>
    <property type="match status" value="1"/>
</dbReference>
<gene>
    <name evidence="3" type="primary">grpE</name>
    <name evidence="6" type="ORF">NW209_05635</name>
</gene>
<evidence type="ECO:0000256" key="5">
    <source>
        <dbReference type="SAM" id="MobiDB-lite"/>
    </source>
</evidence>